<feature type="domain" description="Flagella basal body P-ring formation protein FlgA SAF" evidence="1">
    <location>
        <begin position="167"/>
        <end position="286"/>
    </location>
</feature>
<dbReference type="InterPro" id="IPR039246">
    <property type="entry name" value="Flagellar_FlgA"/>
</dbReference>
<protein>
    <submittedName>
        <fullName evidence="2">Flagellar basal body P-ring formation protein FlgA</fullName>
    </submittedName>
</protein>
<gene>
    <name evidence="2" type="primary">flgA</name>
    <name evidence="2" type="ORF">FJR48_06125</name>
</gene>
<organism evidence="2 3">
    <name type="scientific">Sulfurimonas lithotrophica</name>
    <dbReference type="NCBI Taxonomy" id="2590022"/>
    <lineage>
        <taxon>Bacteria</taxon>
        <taxon>Pseudomonadati</taxon>
        <taxon>Campylobacterota</taxon>
        <taxon>Epsilonproteobacteria</taxon>
        <taxon>Campylobacterales</taxon>
        <taxon>Sulfurimonadaceae</taxon>
        <taxon>Sulfurimonas</taxon>
    </lineage>
</organism>
<accession>A0A5P8P0T6</accession>
<keyword evidence="2" id="KW-0969">Cilium</keyword>
<sequence length="288" mass="34032">MLFKLFFIFLLSLNIYALEHIKQTYYIDSHNINSSLFFKDKKNILLYTIPQQNYSLKIKKSQLQKLLKENGFKDFIINSRYVYFEINSPINTSKIELFLKKHYKQKYKTINIKHITVKPRSYMQELPKNYVIDIRRRNHLSKDGVISIEDNFHKKYFFNYLIDADIDVVQAKSKINKDEELSQRNIKIKTIKLEKFRALPLQYIPTSEFQAKHHIKAYKTLTYRDIEKLSLVKKGQSVSVWLNNSGISISFVAKALQSGKLNDIITIQKSNGKRLKAKIVAKQKVELK</sequence>
<dbReference type="NCBIfam" id="TIGR03170">
    <property type="entry name" value="flgA_cterm"/>
    <property type="match status" value="1"/>
</dbReference>
<evidence type="ECO:0000313" key="3">
    <source>
        <dbReference type="Proteomes" id="UP000326944"/>
    </source>
</evidence>
<dbReference type="InterPro" id="IPR017585">
    <property type="entry name" value="SAF_FlgA"/>
</dbReference>
<dbReference type="EMBL" id="CP043617">
    <property type="protein sequence ID" value="QFR49325.1"/>
    <property type="molecule type" value="Genomic_DNA"/>
</dbReference>
<evidence type="ECO:0000313" key="2">
    <source>
        <dbReference type="EMBL" id="QFR49325.1"/>
    </source>
</evidence>
<dbReference type="Pfam" id="PF13144">
    <property type="entry name" value="ChapFlgA"/>
    <property type="match status" value="1"/>
</dbReference>
<name>A0A5P8P0T6_9BACT</name>
<keyword evidence="2" id="KW-0966">Cell projection</keyword>
<dbReference type="PANTHER" id="PTHR36307">
    <property type="entry name" value="FLAGELLA BASAL BODY P-RING FORMATION PROTEIN FLGA"/>
    <property type="match status" value="1"/>
</dbReference>
<dbReference type="RefSeq" id="WP_152307268.1">
    <property type="nucleotide sequence ID" value="NZ_CP043617.1"/>
</dbReference>
<dbReference type="Proteomes" id="UP000326944">
    <property type="component" value="Chromosome"/>
</dbReference>
<dbReference type="KEGG" id="sulg:FJR48_06125"/>
<keyword evidence="3" id="KW-1185">Reference proteome</keyword>
<dbReference type="PANTHER" id="PTHR36307:SF1">
    <property type="entry name" value="FLAGELLA BASAL BODY P-RING FORMATION PROTEIN FLGA"/>
    <property type="match status" value="1"/>
</dbReference>
<dbReference type="OrthoDB" id="5334081at2"/>
<reference evidence="2 3" key="1">
    <citation type="submission" date="2019-09" db="EMBL/GenBank/DDBJ databases">
        <title>Sulfurimonas gotlandica sp. nov., a chemoautotrophic and psychrotolerant epsilonproteobacterium isolated from a pelagic redoxcline, and an emended description of the genus Sulfurimonas.</title>
        <authorList>
            <person name="Wang S."/>
            <person name="Jiang L."/>
            <person name="Shao S."/>
        </authorList>
    </citation>
    <scope>NUCLEOTIDE SEQUENCE [LARGE SCALE GENOMIC DNA]</scope>
    <source>
        <strain evidence="2 3">GYSZ_1</strain>
    </source>
</reference>
<dbReference type="AlphaFoldDB" id="A0A5P8P0T6"/>
<dbReference type="Gene3D" id="2.30.30.760">
    <property type="match status" value="1"/>
</dbReference>
<evidence type="ECO:0000259" key="1">
    <source>
        <dbReference type="Pfam" id="PF13144"/>
    </source>
</evidence>
<dbReference type="GO" id="GO:0044780">
    <property type="term" value="P:bacterial-type flagellum assembly"/>
    <property type="evidence" value="ECO:0007669"/>
    <property type="project" value="InterPro"/>
</dbReference>
<keyword evidence="2" id="KW-0282">Flagellum</keyword>
<proteinExistence type="predicted"/>